<dbReference type="RefSeq" id="WP_387909058.1">
    <property type="nucleotide sequence ID" value="NZ_JBIBEG010000017.1"/>
</dbReference>
<sequence length="114" mass="12910">MNTLPEPYARHRRETAVEYDALLVAARHELALRAAEMRVTRREVRRLRRARRAETHRRVARDAQVPFRAGCVVLGTLAFLASVVMFARGRQQAADMLGAAGAFWALAVMLRPSR</sequence>
<protein>
    <recommendedName>
        <fullName evidence="4">DUF3040 family protein</fullName>
    </recommendedName>
</protein>
<reference evidence="2 3" key="1">
    <citation type="submission" date="2024-10" db="EMBL/GenBank/DDBJ databases">
        <title>The Natural Products Discovery Center: Release of the First 8490 Sequenced Strains for Exploring Actinobacteria Biosynthetic Diversity.</title>
        <authorList>
            <person name="Kalkreuter E."/>
            <person name="Kautsar S.A."/>
            <person name="Yang D."/>
            <person name="Bader C.D."/>
            <person name="Teijaro C.N."/>
            <person name="Fluegel L."/>
            <person name="Davis C.M."/>
            <person name="Simpson J.R."/>
            <person name="Lauterbach L."/>
            <person name="Steele A.D."/>
            <person name="Gui C."/>
            <person name="Meng S."/>
            <person name="Li G."/>
            <person name="Viehrig K."/>
            <person name="Ye F."/>
            <person name="Su P."/>
            <person name="Kiefer A.F."/>
            <person name="Nichols A."/>
            <person name="Cepeda A.J."/>
            <person name="Yan W."/>
            <person name="Fan B."/>
            <person name="Jiang Y."/>
            <person name="Adhikari A."/>
            <person name="Zheng C.-J."/>
            <person name="Schuster L."/>
            <person name="Cowan T.M."/>
            <person name="Smanski M.J."/>
            <person name="Chevrette M.G."/>
            <person name="De Carvalho L.P.S."/>
            <person name="Shen B."/>
        </authorList>
    </citation>
    <scope>NUCLEOTIDE SEQUENCE [LARGE SCALE GENOMIC DNA]</scope>
    <source>
        <strain evidence="2 3">NPDC012540</strain>
    </source>
</reference>
<keyword evidence="1" id="KW-0472">Membrane</keyword>
<accession>A0ABW6XGD4</accession>
<keyword evidence="3" id="KW-1185">Reference proteome</keyword>
<comment type="caution">
    <text evidence="2">The sequence shown here is derived from an EMBL/GenBank/DDBJ whole genome shotgun (WGS) entry which is preliminary data.</text>
</comment>
<evidence type="ECO:0008006" key="4">
    <source>
        <dbReference type="Google" id="ProtNLM"/>
    </source>
</evidence>
<keyword evidence="1" id="KW-0812">Transmembrane</keyword>
<name>A0ABW6XGD4_9ACTN</name>
<dbReference type="EMBL" id="JBIBEG010000017">
    <property type="protein sequence ID" value="MFF5900823.1"/>
    <property type="molecule type" value="Genomic_DNA"/>
</dbReference>
<organism evidence="2 3">
    <name type="scientific">Streptomyces argenteolus</name>
    <dbReference type="NCBI Taxonomy" id="67274"/>
    <lineage>
        <taxon>Bacteria</taxon>
        <taxon>Bacillati</taxon>
        <taxon>Actinomycetota</taxon>
        <taxon>Actinomycetes</taxon>
        <taxon>Kitasatosporales</taxon>
        <taxon>Streptomycetaceae</taxon>
        <taxon>Streptomyces</taxon>
    </lineage>
</organism>
<dbReference type="Proteomes" id="UP001602322">
    <property type="component" value="Unassembled WGS sequence"/>
</dbReference>
<feature type="transmembrane region" description="Helical" evidence="1">
    <location>
        <begin position="67"/>
        <end position="87"/>
    </location>
</feature>
<evidence type="ECO:0000313" key="3">
    <source>
        <dbReference type="Proteomes" id="UP001602322"/>
    </source>
</evidence>
<evidence type="ECO:0000256" key="1">
    <source>
        <dbReference type="SAM" id="Phobius"/>
    </source>
</evidence>
<evidence type="ECO:0000313" key="2">
    <source>
        <dbReference type="EMBL" id="MFF5900823.1"/>
    </source>
</evidence>
<keyword evidence="1" id="KW-1133">Transmembrane helix</keyword>
<gene>
    <name evidence="2" type="ORF">ACFY8O_33535</name>
</gene>
<proteinExistence type="predicted"/>